<feature type="domain" description="Fatty acid hydroxylase" evidence="8">
    <location>
        <begin position="115"/>
        <end position="248"/>
    </location>
</feature>
<evidence type="ECO:0000256" key="6">
    <source>
        <dbReference type="ARBA" id="ARBA00023136"/>
    </source>
</evidence>
<keyword evidence="10" id="KW-1185">Reference proteome</keyword>
<name>A0A545TPU1_9PROT</name>
<keyword evidence="4" id="KW-0560">Oxidoreductase</keyword>
<evidence type="ECO:0000259" key="8">
    <source>
        <dbReference type="Pfam" id="PF04116"/>
    </source>
</evidence>
<comment type="subcellular location">
    <subcellularLocation>
        <location evidence="1">Endomembrane system</location>
        <topology evidence="1">Multi-pass membrane protein</topology>
    </subcellularLocation>
</comment>
<dbReference type="AlphaFoldDB" id="A0A545TPU1"/>
<sequence length="294" mass="33186">MIRVVFSYLLWPLLLAVCIGLTQFGMQNGHGVLTFNFVYLGLAVTLFLLERAMPHEASWLRNDGQMLPDLSHTLLNKGLVQILVVTATTMGAAEALAPEGGGIWPTDWPLALQIALGLIVAEFGLYWAHRLSHEIPYLWRFHAVHHSVKRLWFFNTGRFHFVDTAISIVLSQPLLFLAGAPKEVFIWVSGITAFIGILTHCNIQMRFGVLNYIFNTPGLHRWHHSMDLREGNKNYGENLMLWDQLFGTYFDADRRPPAVIGIKDHMPESFAGQLVQPFSPRKPDLPVSAESEKA</sequence>
<dbReference type="InterPro" id="IPR051689">
    <property type="entry name" value="Sterol_desaturase/TMEM195"/>
</dbReference>
<dbReference type="GO" id="GO:0050479">
    <property type="term" value="F:glyceryl-ether monooxygenase activity"/>
    <property type="evidence" value="ECO:0007669"/>
    <property type="project" value="TreeGrafter"/>
</dbReference>
<feature type="transmembrane region" description="Helical" evidence="7">
    <location>
        <begin position="184"/>
        <end position="203"/>
    </location>
</feature>
<protein>
    <submittedName>
        <fullName evidence="9">Sterol desaturase family protein</fullName>
    </submittedName>
</protein>
<gene>
    <name evidence="9" type="ORF">FKG95_16385</name>
</gene>
<feature type="transmembrane region" description="Helical" evidence="7">
    <location>
        <begin position="30"/>
        <end position="49"/>
    </location>
</feature>
<accession>A0A545TPU1</accession>
<keyword evidence="3 7" id="KW-1133">Transmembrane helix</keyword>
<evidence type="ECO:0000256" key="7">
    <source>
        <dbReference type="SAM" id="Phobius"/>
    </source>
</evidence>
<dbReference type="GO" id="GO:0008610">
    <property type="term" value="P:lipid biosynthetic process"/>
    <property type="evidence" value="ECO:0007669"/>
    <property type="project" value="InterPro"/>
</dbReference>
<dbReference type="EMBL" id="VHSH01000005">
    <property type="protein sequence ID" value="TQV79234.1"/>
    <property type="molecule type" value="Genomic_DNA"/>
</dbReference>
<dbReference type="Proteomes" id="UP000315252">
    <property type="component" value="Unassembled WGS sequence"/>
</dbReference>
<evidence type="ECO:0000256" key="5">
    <source>
        <dbReference type="ARBA" id="ARBA00023098"/>
    </source>
</evidence>
<keyword evidence="5" id="KW-0443">Lipid metabolism</keyword>
<dbReference type="PANTHER" id="PTHR21624">
    <property type="entry name" value="STEROL DESATURASE-RELATED PROTEIN"/>
    <property type="match status" value="1"/>
</dbReference>
<dbReference type="Pfam" id="PF04116">
    <property type="entry name" value="FA_hydroxylase"/>
    <property type="match status" value="1"/>
</dbReference>
<evidence type="ECO:0000256" key="4">
    <source>
        <dbReference type="ARBA" id="ARBA00023002"/>
    </source>
</evidence>
<feature type="transmembrane region" description="Helical" evidence="7">
    <location>
        <begin position="159"/>
        <end position="178"/>
    </location>
</feature>
<reference evidence="9 10" key="1">
    <citation type="submission" date="2019-06" db="EMBL/GenBank/DDBJ databases">
        <title>Whole genome sequence for Rhodospirillaceae sp. R148.</title>
        <authorList>
            <person name="Wang G."/>
        </authorList>
    </citation>
    <scope>NUCLEOTIDE SEQUENCE [LARGE SCALE GENOMIC DNA]</scope>
    <source>
        <strain evidence="9 10">R148</strain>
    </source>
</reference>
<keyword evidence="6 7" id="KW-0472">Membrane</keyword>
<organism evidence="9 10">
    <name type="scientific">Denitrobaculum tricleocarpae</name>
    <dbReference type="NCBI Taxonomy" id="2591009"/>
    <lineage>
        <taxon>Bacteria</taxon>
        <taxon>Pseudomonadati</taxon>
        <taxon>Pseudomonadota</taxon>
        <taxon>Alphaproteobacteria</taxon>
        <taxon>Rhodospirillales</taxon>
        <taxon>Rhodospirillaceae</taxon>
        <taxon>Denitrobaculum</taxon>
    </lineage>
</organism>
<dbReference type="PANTHER" id="PTHR21624:SF1">
    <property type="entry name" value="ALKYLGLYCEROL MONOOXYGENASE"/>
    <property type="match status" value="1"/>
</dbReference>
<dbReference type="OrthoDB" id="9770329at2"/>
<evidence type="ECO:0000256" key="1">
    <source>
        <dbReference type="ARBA" id="ARBA00004127"/>
    </source>
</evidence>
<evidence type="ECO:0000313" key="10">
    <source>
        <dbReference type="Proteomes" id="UP000315252"/>
    </source>
</evidence>
<keyword evidence="2 7" id="KW-0812">Transmembrane</keyword>
<evidence type="ECO:0000256" key="3">
    <source>
        <dbReference type="ARBA" id="ARBA00022989"/>
    </source>
</evidence>
<dbReference type="GO" id="GO:0012505">
    <property type="term" value="C:endomembrane system"/>
    <property type="evidence" value="ECO:0007669"/>
    <property type="project" value="UniProtKB-SubCell"/>
</dbReference>
<evidence type="ECO:0000313" key="9">
    <source>
        <dbReference type="EMBL" id="TQV79234.1"/>
    </source>
</evidence>
<evidence type="ECO:0000256" key="2">
    <source>
        <dbReference type="ARBA" id="ARBA00022692"/>
    </source>
</evidence>
<dbReference type="InterPro" id="IPR006694">
    <property type="entry name" value="Fatty_acid_hydroxylase"/>
</dbReference>
<dbReference type="GO" id="GO:0016020">
    <property type="term" value="C:membrane"/>
    <property type="evidence" value="ECO:0007669"/>
    <property type="project" value="GOC"/>
</dbReference>
<comment type="caution">
    <text evidence="9">The sequence shown here is derived from an EMBL/GenBank/DDBJ whole genome shotgun (WGS) entry which is preliminary data.</text>
</comment>
<dbReference type="GO" id="GO:0006643">
    <property type="term" value="P:membrane lipid metabolic process"/>
    <property type="evidence" value="ECO:0007669"/>
    <property type="project" value="TreeGrafter"/>
</dbReference>
<proteinExistence type="predicted"/>
<dbReference type="GO" id="GO:0005506">
    <property type="term" value="F:iron ion binding"/>
    <property type="evidence" value="ECO:0007669"/>
    <property type="project" value="InterPro"/>
</dbReference>